<comment type="caution">
    <text evidence="2">The sequence shown here is derived from an EMBL/GenBank/DDBJ whole genome shotgun (WGS) entry which is preliminary data.</text>
</comment>
<proteinExistence type="predicted"/>
<dbReference type="Proteomes" id="UP001287356">
    <property type="component" value="Unassembled WGS sequence"/>
</dbReference>
<accession>A0AAE0K3W6</accession>
<evidence type="ECO:0000256" key="1">
    <source>
        <dbReference type="SAM" id="MobiDB-lite"/>
    </source>
</evidence>
<reference evidence="2" key="2">
    <citation type="submission" date="2023-06" db="EMBL/GenBank/DDBJ databases">
        <authorList>
            <consortium name="Lawrence Berkeley National Laboratory"/>
            <person name="Haridas S."/>
            <person name="Hensen N."/>
            <person name="Bonometti L."/>
            <person name="Westerberg I."/>
            <person name="Brannstrom I.O."/>
            <person name="Guillou S."/>
            <person name="Cros-Aarteil S."/>
            <person name="Calhoun S."/>
            <person name="Kuo A."/>
            <person name="Mondo S."/>
            <person name="Pangilinan J."/>
            <person name="Riley R."/>
            <person name="Labutti K."/>
            <person name="Andreopoulos B."/>
            <person name="Lipzen A."/>
            <person name="Chen C."/>
            <person name="Yanf M."/>
            <person name="Daum C."/>
            <person name="Ng V."/>
            <person name="Clum A."/>
            <person name="Steindorff A."/>
            <person name="Ohm R."/>
            <person name="Martin F."/>
            <person name="Silar P."/>
            <person name="Natvig D."/>
            <person name="Lalanne C."/>
            <person name="Gautier V."/>
            <person name="Ament-Velasquez S.L."/>
            <person name="Kruys A."/>
            <person name="Hutchinson M.I."/>
            <person name="Powell A.J."/>
            <person name="Barry K."/>
            <person name="Miller A.N."/>
            <person name="Grigoriev I.V."/>
            <person name="Debuchy R."/>
            <person name="Gladieux P."/>
            <person name="Thoren M.H."/>
            <person name="Johannesson H."/>
        </authorList>
    </citation>
    <scope>NUCLEOTIDE SEQUENCE</scope>
    <source>
        <strain evidence="2">CBS 958.72</strain>
    </source>
</reference>
<feature type="compositionally biased region" description="Acidic residues" evidence="1">
    <location>
        <begin position="62"/>
        <end position="72"/>
    </location>
</feature>
<dbReference type="EMBL" id="JAULSN010000006">
    <property type="protein sequence ID" value="KAK3369503.1"/>
    <property type="molecule type" value="Genomic_DNA"/>
</dbReference>
<gene>
    <name evidence="2" type="ORF">B0T24DRAFT_722394</name>
</gene>
<feature type="compositionally biased region" description="Polar residues" evidence="1">
    <location>
        <begin position="1"/>
        <end position="18"/>
    </location>
</feature>
<keyword evidence="3" id="KW-1185">Reference proteome</keyword>
<protein>
    <recommendedName>
        <fullName evidence="4">Gamma-glutamylcyclotransferase AIG2-like domain-containing protein</fullName>
    </recommendedName>
</protein>
<dbReference type="AlphaFoldDB" id="A0AAE0K3W6"/>
<dbReference type="Gene3D" id="3.10.490.10">
    <property type="entry name" value="Gamma-glutamyl cyclotransferase-like"/>
    <property type="match status" value="1"/>
</dbReference>
<evidence type="ECO:0000313" key="3">
    <source>
        <dbReference type="Proteomes" id="UP001287356"/>
    </source>
</evidence>
<sequence length="413" mass="46054">MDPDQQPWTWVPRSQRSAQAPADDELAMSIHQQASNGSTSRCNDSNRGPDSSTSNPSSDPNSDYDYESDYESDTSSIHFHDPVTADDIARWVKLFNYTPEEASKKLHELRRDPLTHGANFPDADWADFQLDHPAHHGWDSEAYEHVRARADTAALLRRVLPRRAPPAPVYIVKLGGPLDTAEAVQAAAGLATPPAIRTTPGDSGVQVRFCRVAGEAARRNILAWADAHKTSNWRRPVMLRDWAARKALSATNLDSELGIGSELPKNRPRSLEARDARLRPAQHEYPVWYFVYGDDALAEQPATLQRVLGEEEGEKVASRAARTFGGELVAWGAGAYRGLVDAEMDGWESVVQGRAVLVKDREAEEVLRYHQTSQYEVVRCDIEMVDGDNETVRGLTFRFVGVADRDDFYGFRV</sequence>
<feature type="compositionally biased region" description="Low complexity" evidence="1">
    <location>
        <begin position="49"/>
        <end position="61"/>
    </location>
</feature>
<name>A0AAE0K3W6_9PEZI</name>
<reference evidence="2" key="1">
    <citation type="journal article" date="2023" name="Mol. Phylogenet. Evol.">
        <title>Genome-scale phylogeny and comparative genomics of the fungal order Sordariales.</title>
        <authorList>
            <person name="Hensen N."/>
            <person name="Bonometti L."/>
            <person name="Westerberg I."/>
            <person name="Brannstrom I.O."/>
            <person name="Guillou S."/>
            <person name="Cros-Aarteil S."/>
            <person name="Calhoun S."/>
            <person name="Haridas S."/>
            <person name="Kuo A."/>
            <person name="Mondo S."/>
            <person name="Pangilinan J."/>
            <person name="Riley R."/>
            <person name="LaButti K."/>
            <person name="Andreopoulos B."/>
            <person name="Lipzen A."/>
            <person name="Chen C."/>
            <person name="Yan M."/>
            <person name="Daum C."/>
            <person name="Ng V."/>
            <person name="Clum A."/>
            <person name="Steindorff A."/>
            <person name="Ohm R.A."/>
            <person name="Martin F."/>
            <person name="Silar P."/>
            <person name="Natvig D.O."/>
            <person name="Lalanne C."/>
            <person name="Gautier V."/>
            <person name="Ament-Velasquez S.L."/>
            <person name="Kruys A."/>
            <person name="Hutchinson M.I."/>
            <person name="Powell A.J."/>
            <person name="Barry K."/>
            <person name="Miller A.N."/>
            <person name="Grigoriev I.V."/>
            <person name="Debuchy R."/>
            <person name="Gladieux P."/>
            <person name="Hiltunen Thoren M."/>
            <person name="Johannesson H."/>
        </authorList>
    </citation>
    <scope>NUCLEOTIDE SEQUENCE</scope>
    <source>
        <strain evidence="2">CBS 958.72</strain>
    </source>
</reference>
<feature type="compositionally biased region" description="Polar residues" evidence="1">
    <location>
        <begin position="30"/>
        <end position="48"/>
    </location>
</feature>
<feature type="region of interest" description="Disordered" evidence="1">
    <location>
        <begin position="1"/>
        <end position="79"/>
    </location>
</feature>
<evidence type="ECO:0000313" key="2">
    <source>
        <dbReference type="EMBL" id="KAK3369503.1"/>
    </source>
</evidence>
<organism evidence="2 3">
    <name type="scientific">Lasiosphaeria ovina</name>
    <dbReference type="NCBI Taxonomy" id="92902"/>
    <lineage>
        <taxon>Eukaryota</taxon>
        <taxon>Fungi</taxon>
        <taxon>Dikarya</taxon>
        <taxon>Ascomycota</taxon>
        <taxon>Pezizomycotina</taxon>
        <taxon>Sordariomycetes</taxon>
        <taxon>Sordariomycetidae</taxon>
        <taxon>Sordariales</taxon>
        <taxon>Lasiosphaeriaceae</taxon>
        <taxon>Lasiosphaeria</taxon>
    </lineage>
</organism>
<evidence type="ECO:0008006" key="4">
    <source>
        <dbReference type="Google" id="ProtNLM"/>
    </source>
</evidence>